<dbReference type="EMBL" id="FSSB01000001">
    <property type="protein sequence ID" value="SIO92442.1"/>
    <property type="molecule type" value="Genomic_DNA"/>
</dbReference>
<reference evidence="1" key="2">
    <citation type="submission" date="2019-11" db="EMBL/GenBank/DDBJ databases">
        <authorList>
            <person name="January G."/>
            <person name="Bunk B."/>
        </authorList>
    </citation>
    <scope>NUCLEOTIDE SEQUENCE</scope>
    <source>
        <strain evidence="1">3.6</strain>
    </source>
</reference>
<dbReference type="AlphaFoldDB" id="A0A1N6LZ41"/>
<keyword evidence="4" id="KW-1185">Reference proteome</keyword>
<dbReference type="EMBL" id="CP046269">
    <property type="protein sequence ID" value="QMV16485.1"/>
    <property type="molecule type" value="Genomic_DNA"/>
</dbReference>
<dbReference type="Proteomes" id="UP000184774">
    <property type="component" value="Unassembled WGS sequence"/>
</dbReference>
<gene>
    <name evidence="2" type="ORF">VSP9026_00051</name>
    <name evidence="1" type="ORF">Vspart_03879</name>
</gene>
<proteinExistence type="predicted"/>
<evidence type="ECO:0000313" key="4">
    <source>
        <dbReference type="Proteomes" id="UP000515264"/>
    </source>
</evidence>
<evidence type="ECO:0000313" key="1">
    <source>
        <dbReference type="EMBL" id="QMV16485.1"/>
    </source>
</evidence>
<organism evidence="2 3">
    <name type="scientific">Vibrio spartinae</name>
    <dbReference type="NCBI Taxonomy" id="1918945"/>
    <lineage>
        <taxon>Bacteria</taxon>
        <taxon>Pseudomonadati</taxon>
        <taxon>Pseudomonadota</taxon>
        <taxon>Gammaproteobacteria</taxon>
        <taxon>Vibrionales</taxon>
        <taxon>Vibrionaceae</taxon>
        <taxon>Vibrio</taxon>
    </lineage>
</organism>
<reference evidence="2 3" key="1">
    <citation type="submission" date="2016-12" db="EMBL/GenBank/DDBJ databases">
        <authorList>
            <person name="Song W.-J."/>
            <person name="Kurnit D.M."/>
        </authorList>
    </citation>
    <scope>NUCLEOTIDE SEQUENCE [LARGE SCALE GENOMIC DNA]</scope>
    <source>
        <strain evidence="2 3">CECT 9026</strain>
    </source>
</reference>
<sequence length="70" mass="7835">MQTQLSHSYHDFPVSAPSLSSYQFESLKAQLKQLTPAQLRSLQNEIDANLSSESSPLLTHEELDVLSSLF</sequence>
<dbReference type="RefSeq" id="WP_074371094.1">
    <property type="nucleotide sequence ID" value="NZ_AP024908.1"/>
</dbReference>
<protein>
    <submittedName>
        <fullName evidence="2">Uncharacterized protein</fullName>
    </submittedName>
</protein>
<reference evidence="1 4" key="3">
    <citation type="journal article" date="2020" name="J. Nat. Prod.">
        <title>Genomics-Metabolomics Profiling Disclosed Marine Vibrio spartinae 3.6 as a Producer of a New Branched Side Chain Prodigiosin.</title>
        <authorList>
            <person name="Vitale G.A."/>
            <person name="Sciarretta M."/>
            <person name="Palma Esposito F."/>
            <person name="January G.G."/>
            <person name="Giaccio M."/>
            <person name="Bunk B."/>
            <person name="Sproer C."/>
            <person name="Bajerski F."/>
            <person name="Power D."/>
            <person name="Festa C."/>
            <person name="Monti M.C."/>
            <person name="D'Auria M.V."/>
            <person name="de Pascale D."/>
        </authorList>
    </citation>
    <scope>NUCLEOTIDE SEQUENCE [LARGE SCALE GENOMIC DNA]</scope>
    <source>
        <strain evidence="1 4">3.6</strain>
    </source>
</reference>
<evidence type="ECO:0000313" key="3">
    <source>
        <dbReference type="Proteomes" id="UP000184774"/>
    </source>
</evidence>
<name>A0A1N6LZ41_9VIBR</name>
<dbReference type="Proteomes" id="UP000515264">
    <property type="component" value="Chromosome 2"/>
</dbReference>
<evidence type="ECO:0000313" key="2">
    <source>
        <dbReference type="EMBL" id="SIO92442.1"/>
    </source>
</evidence>
<dbReference type="OrthoDB" id="5880324at2"/>
<accession>A0A1N6LZ41</accession>